<feature type="region of interest" description="Disordered" evidence="1">
    <location>
        <begin position="101"/>
        <end position="171"/>
    </location>
</feature>
<dbReference type="GO" id="GO:0016740">
    <property type="term" value="F:transferase activity"/>
    <property type="evidence" value="ECO:0007669"/>
    <property type="project" value="UniProtKB-KW"/>
</dbReference>
<evidence type="ECO:0000256" key="1">
    <source>
        <dbReference type="SAM" id="MobiDB-lite"/>
    </source>
</evidence>
<protein>
    <submittedName>
        <fullName evidence="2">Methionyl-tRNA formyltransferase</fullName>
    </submittedName>
</protein>
<evidence type="ECO:0000313" key="2">
    <source>
        <dbReference type="EMBL" id="OXA45517.1"/>
    </source>
</evidence>
<gene>
    <name evidence="2" type="ORF">Fcan01_19514</name>
</gene>
<dbReference type="EMBL" id="LNIX01000017">
    <property type="protein sequence ID" value="OXA45517.1"/>
    <property type="molecule type" value="Genomic_DNA"/>
</dbReference>
<accession>A0A226DLI2</accession>
<organism evidence="2 3">
    <name type="scientific">Folsomia candida</name>
    <name type="common">Springtail</name>
    <dbReference type="NCBI Taxonomy" id="158441"/>
    <lineage>
        <taxon>Eukaryota</taxon>
        <taxon>Metazoa</taxon>
        <taxon>Ecdysozoa</taxon>
        <taxon>Arthropoda</taxon>
        <taxon>Hexapoda</taxon>
        <taxon>Collembola</taxon>
        <taxon>Entomobryomorpha</taxon>
        <taxon>Isotomoidea</taxon>
        <taxon>Isotomidae</taxon>
        <taxon>Proisotominae</taxon>
        <taxon>Folsomia</taxon>
    </lineage>
</organism>
<keyword evidence="3" id="KW-1185">Reference proteome</keyword>
<evidence type="ECO:0000313" key="3">
    <source>
        <dbReference type="Proteomes" id="UP000198287"/>
    </source>
</evidence>
<dbReference type="AlphaFoldDB" id="A0A226DLI2"/>
<proteinExistence type="predicted"/>
<dbReference type="Proteomes" id="UP000198287">
    <property type="component" value="Unassembled WGS sequence"/>
</dbReference>
<sequence length="193" mass="22326">MRPTTRKSDRIAKKPRVYYGTTTTRAKGRSVLAKRDALKTILEEEERDRHVVTPPTHTADVNVGTSTHVAEVDVERDTFQNHDGWTIFDKWEKEEEEYLRKRGPVIPPPPGRIPIPRNRLGRPERDPNIRGTGKLAKVYKDFLPHQKNSRPTSEGPYAPQEEVEFSSQGKTFSQRLESILRPMLNRFKNQKSK</sequence>
<keyword evidence="2" id="KW-0808">Transferase</keyword>
<reference evidence="2 3" key="1">
    <citation type="submission" date="2015-12" db="EMBL/GenBank/DDBJ databases">
        <title>The genome of Folsomia candida.</title>
        <authorList>
            <person name="Faddeeva A."/>
            <person name="Derks M.F."/>
            <person name="Anvar Y."/>
            <person name="Smit S."/>
            <person name="Van Straalen N."/>
            <person name="Roelofs D."/>
        </authorList>
    </citation>
    <scope>NUCLEOTIDE SEQUENCE [LARGE SCALE GENOMIC DNA]</scope>
    <source>
        <strain evidence="2 3">VU population</strain>
        <tissue evidence="2">Whole body</tissue>
    </source>
</reference>
<name>A0A226DLI2_FOLCA</name>
<comment type="caution">
    <text evidence="2">The sequence shown here is derived from an EMBL/GenBank/DDBJ whole genome shotgun (WGS) entry which is preliminary data.</text>
</comment>